<dbReference type="GO" id="GO:0000287">
    <property type="term" value="F:magnesium ion binding"/>
    <property type="evidence" value="ECO:0007669"/>
    <property type="project" value="UniProtKB-UniRule"/>
</dbReference>
<keyword evidence="3 5" id="KW-0479">Metal-binding</keyword>
<keyword evidence="4 5" id="KW-0378">Hydrolase</keyword>
<comment type="function">
    <text evidence="5">Toxic component of a toxin-antitoxin (TA) system. An RNase.</text>
</comment>
<dbReference type="InterPro" id="IPR002716">
    <property type="entry name" value="PIN_dom"/>
</dbReference>
<dbReference type="Pfam" id="PF01850">
    <property type="entry name" value="PIN"/>
    <property type="match status" value="1"/>
</dbReference>
<protein>
    <recommendedName>
        <fullName evidence="5">Ribonuclease VapC</fullName>
        <shortName evidence="5">RNase VapC</shortName>
        <ecNumber evidence="5">3.1.-.-</ecNumber>
    </recommendedName>
    <alternativeName>
        <fullName evidence="5">Toxin VapC</fullName>
    </alternativeName>
</protein>
<dbReference type="AlphaFoldDB" id="A0A1G7G887"/>
<dbReference type="Proteomes" id="UP000199344">
    <property type="component" value="Unassembled WGS sequence"/>
</dbReference>
<evidence type="ECO:0000259" key="6">
    <source>
        <dbReference type="Pfam" id="PF01850"/>
    </source>
</evidence>
<comment type="similarity">
    <text evidence="5">Belongs to the PINc/VapC protein family.</text>
</comment>
<keyword evidence="8" id="KW-1185">Reference proteome</keyword>
<dbReference type="GO" id="GO:0004540">
    <property type="term" value="F:RNA nuclease activity"/>
    <property type="evidence" value="ECO:0007669"/>
    <property type="project" value="InterPro"/>
</dbReference>
<feature type="binding site" evidence="5">
    <location>
        <position position="4"/>
    </location>
    <ligand>
        <name>Mg(2+)</name>
        <dbReference type="ChEBI" id="CHEBI:18420"/>
    </ligand>
</feature>
<dbReference type="Gene3D" id="3.40.50.1010">
    <property type="entry name" value="5'-nuclease"/>
    <property type="match status" value="1"/>
</dbReference>
<evidence type="ECO:0000313" key="7">
    <source>
        <dbReference type="EMBL" id="SDE84331.1"/>
    </source>
</evidence>
<evidence type="ECO:0000313" key="8">
    <source>
        <dbReference type="Proteomes" id="UP000199344"/>
    </source>
</evidence>
<organism evidence="7 8">
    <name type="scientific">Paracoccus isoporae</name>
    <dbReference type="NCBI Taxonomy" id="591205"/>
    <lineage>
        <taxon>Bacteria</taxon>
        <taxon>Pseudomonadati</taxon>
        <taxon>Pseudomonadota</taxon>
        <taxon>Alphaproteobacteria</taxon>
        <taxon>Rhodobacterales</taxon>
        <taxon>Paracoccaceae</taxon>
        <taxon>Paracoccus</taxon>
    </lineage>
</organism>
<name>A0A1G7G887_9RHOB</name>
<evidence type="ECO:0000256" key="4">
    <source>
        <dbReference type="ARBA" id="ARBA00022801"/>
    </source>
</evidence>
<keyword evidence="5" id="KW-0460">Magnesium</keyword>
<accession>A0A1G7G887</accession>
<dbReference type="RefSeq" id="WP_090525253.1">
    <property type="nucleotide sequence ID" value="NZ_FNAH01000012.1"/>
</dbReference>
<keyword evidence="5" id="KW-0800">Toxin</keyword>
<keyword evidence="1 5" id="KW-1277">Toxin-antitoxin system</keyword>
<dbReference type="SUPFAM" id="SSF88723">
    <property type="entry name" value="PIN domain-like"/>
    <property type="match status" value="1"/>
</dbReference>
<dbReference type="GO" id="GO:0090729">
    <property type="term" value="F:toxin activity"/>
    <property type="evidence" value="ECO:0007669"/>
    <property type="project" value="UniProtKB-KW"/>
</dbReference>
<feature type="binding site" evidence="5">
    <location>
        <position position="112"/>
    </location>
    <ligand>
        <name>Mg(2+)</name>
        <dbReference type="ChEBI" id="CHEBI:18420"/>
    </ligand>
</feature>
<dbReference type="CDD" id="cd09871">
    <property type="entry name" value="PIN_MtVapC28-VapC30-like"/>
    <property type="match status" value="1"/>
</dbReference>
<dbReference type="GO" id="GO:0016787">
    <property type="term" value="F:hydrolase activity"/>
    <property type="evidence" value="ECO:0007669"/>
    <property type="project" value="UniProtKB-KW"/>
</dbReference>
<dbReference type="EMBL" id="FNAH01000012">
    <property type="protein sequence ID" value="SDE84331.1"/>
    <property type="molecule type" value="Genomic_DNA"/>
</dbReference>
<comment type="cofactor">
    <cofactor evidence="5">
        <name>Mg(2+)</name>
        <dbReference type="ChEBI" id="CHEBI:18420"/>
    </cofactor>
</comment>
<dbReference type="HAMAP" id="MF_00265">
    <property type="entry name" value="VapC_Nob1"/>
    <property type="match status" value="1"/>
</dbReference>
<evidence type="ECO:0000256" key="2">
    <source>
        <dbReference type="ARBA" id="ARBA00022722"/>
    </source>
</evidence>
<sequence length="139" mass="14737">MFIDASAVVAILNREPGSDELAKRLAASDKPPLFSPLARYEAVVSLARSRSGKHKAPDSDQFEAAKAAVDLFFQEARAKSVMISDTLGAGALAAAQSYGKAVGHEADLNFGDCFSYACAKGYRVALLYKGNDFAKTDLA</sequence>
<dbReference type="STRING" id="591205.SAMN05421538_11291"/>
<feature type="domain" description="PIN" evidence="6">
    <location>
        <begin position="1"/>
        <end position="137"/>
    </location>
</feature>
<proteinExistence type="inferred from homology"/>
<reference evidence="7 8" key="1">
    <citation type="submission" date="2016-10" db="EMBL/GenBank/DDBJ databases">
        <authorList>
            <person name="de Groot N.N."/>
        </authorList>
    </citation>
    <scope>NUCLEOTIDE SEQUENCE [LARGE SCALE GENOMIC DNA]</scope>
    <source>
        <strain evidence="7 8">DSM 22220</strain>
    </source>
</reference>
<evidence type="ECO:0000256" key="3">
    <source>
        <dbReference type="ARBA" id="ARBA00022723"/>
    </source>
</evidence>
<evidence type="ECO:0000256" key="1">
    <source>
        <dbReference type="ARBA" id="ARBA00022649"/>
    </source>
</evidence>
<evidence type="ECO:0000256" key="5">
    <source>
        <dbReference type="HAMAP-Rule" id="MF_00265"/>
    </source>
</evidence>
<dbReference type="OrthoDB" id="32625at2"/>
<dbReference type="InterPro" id="IPR029060">
    <property type="entry name" value="PIN-like_dom_sf"/>
</dbReference>
<dbReference type="InterPro" id="IPR022907">
    <property type="entry name" value="VapC_family"/>
</dbReference>
<dbReference type="EC" id="3.1.-.-" evidence="5"/>
<gene>
    <name evidence="5" type="primary">vapC</name>
    <name evidence="7" type="ORF">SAMN05421538_11291</name>
</gene>
<keyword evidence="2 5" id="KW-0540">Nuclease</keyword>